<evidence type="ECO:0000256" key="1">
    <source>
        <dbReference type="ARBA" id="ARBA00004496"/>
    </source>
</evidence>
<keyword evidence="4 12" id="KW-0963">Cytoplasm</keyword>
<dbReference type="GO" id="GO:0005524">
    <property type="term" value="F:ATP binding"/>
    <property type="evidence" value="ECO:0007669"/>
    <property type="project" value="UniProtKB-UniRule"/>
</dbReference>
<dbReference type="CDD" id="cd00672">
    <property type="entry name" value="CysRS_core"/>
    <property type="match status" value="1"/>
</dbReference>
<comment type="catalytic activity">
    <reaction evidence="12">
        <text>tRNA(Cys) + L-cysteine + ATP = L-cysteinyl-tRNA(Cys) + AMP + diphosphate</text>
        <dbReference type="Rhea" id="RHEA:17773"/>
        <dbReference type="Rhea" id="RHEA-COMP:9661"/>
        <dbReference type="Rhea" id="RHEA-COMP:9679"/>
        <dbReference type="ChEBI" id="CHEBI:30616"/>
        <dbReference type="ChEBI" id="CHEBI:33019"/>
        <dbReference type="ChEBI" id="CHEBI:35235"/>
        <dbReference type="ChEBI" id="CHEBI:78442"/>
        <dbReference type="ChEBI" id="CHEBI:78517"/>
        <dbReference type="ChEBI" id="CHEBI:456215"/>
        <dbReference type="EC" id="6.1.1.16"/>
    </reaction>
</comment>
<evidence type="ECO:0000256" key="2">
    <source>
        <dbReference type="ARBA" id="ARBA00005594"/>
    </source>
</evidence>
<evidence type="ECO:0000313" key="15">
    <source>
        <dbReference type="Proteomes" id="UP000228859"/>
    </source>
</evidence>
<comment type="subcellular location">
    <subcellularLocation>
        <location evidence="1 12">Cytoplasm</location>
    </subcellularLocation>
</comment>
<dbReference type="SUPFAM" id="SSF52374">
    <property type="entry name" value="Nucleotidylyl transferase"/>
    <property type="match status" value="1"/>
</dbReference>
<dbReference type="RefSeq" id="WP_303663119.1">
    <property type="nucleotide sequence ID" value="NZ_DLUI01000125.1"/>
</dbReference>
<dbReference type="AlphaFoldDB" id="A0A2D3W965"/>
<organism evidence="14 15">
    <name type="scientific">Sulfuricurvum kujiense</name>
    <dbReference type="NCBI Taxonomy" id="148813"/>
    <lineage>
        <taxon>Bacteria</taxon>
        <taxon>Pseudomonadati</taxon>
        <taxon>Campylobacterota</taxon>
        <taxon>Epsilonproteobacteria</taxon>
        <taxon>Campylobacterales</taxon>
        <taxon>Sulfurimonadaceae</taxon>
        <taxon>Sulfuricurvum</taxon>
    </lineage>
</organism>
<dbReference type="Pfam" id="PF23493">
    <property type="entry name" value="CysS_C"/>
    <property type="match status" value="1"/>
</dbReference>
<dbReference type="InterPro" id="IPR032678">
    <property type="entry name" value="tRNA-synt_1_cat_dom"/>
</dbReference>
<dbReference type="HAMAP" id="MF_00041">
    <property type="entry name" value="Cys_tRNA_synth"/>
    <property type="match status" value="1"/>
</dbReference>
<evidence type="ECO:0000256" key="10">
    <source>
        <dbReference type="ARBA" id="ARBA00022917"/>
    </source>
</evidence>
<gene>
    <name evidence="12" type="primary">cysS</name>
    <name evidence="14" type="ORF">CFH83_08770</name>
</gene>
<evidence type="ECO:0000256" key="5">
    <source>
        <dbReference type="ARBA" id="ARBA00022598"/>
    </source>
</evidence>
<evidence type="ECO:0000256" key="9">
    <source>
        <dbReference type="ARBA" id="ARBA00022840"/>
    </source>
</evidence>
<evidence type="ECO:0000256" key="7">
    <source>
        <dbReference type="ARBA" id="ARBA00022741"/>
    </source>
</evidence>
<keyword evidence="7 12" id="KW-0547">Nucleotide-binding</keyword>
<dbReference type="InterPro" id="IPR015273">
    <property type="entry name" value="Cys-tRNA-synt_Ia_DALR"/>
</dbReference>
<reference evidence="14 15" key="1">
    <citation type="journal article" date="2017" name="Front. Microbiol.">
        <title>Comparative Genomic Analysis of the Class Epsilonproteobacteria and Proposed Reclassification to Epsilonbacteraeota (phyl. nov.).</title>
        <authorList>
            <person name="Waite D.W."/>
            <person name="Vanwonterghem I."/>
            <person name="Rinke C."/>
            <person name="Parks D.H."/>
            <person name="Zhang Y."/>
            <person name="Takai K."/>
            <person name="Sievert S.M."/>
            <person name="Simon J."/>
            <person name="Campbell B.J."/>
            <person name="Hanson T.E."/>
            <person name="Woyke T."/>
            <person name="Klotz M.G."/>
            <person name="Hugenholtz P."/>
        </authorList>
    </citation>
    <scope>NUCLEOTIDE SEQUENCE [LARGE SCALE GENOMIC DNA]</scope>
    <source>
        <strain evidence="14">UBA12443</strain>
    </source>
</reference>
<feature type="binding site" evidence="12">
    <location>
        <position position="206"/>
    </location>
    <ligand>
        <name>Zn(2+)</name>
        <dbReference type="ChEBI" id="CHEBI:29105"/>
    </ligand>
</feature>
<dbReference type="InterPro" id="IPR056411">
    <property type="entry name" value="CysS_C"/>
</dbReference>
<name>A0A2D3W965_9BACT</name>
<dbReference type="Pfam" id="PF09190">
    <property type="entry name" value="DALR_2"/>
    <property type="match status" value="1"/>
</dbReference>
<dbReference type="InterPro" id="IPR009080">
    <property type="entry name" value="tRNAsynth_Ia_anticodon-bd"/>
</dbReference>
<keyword evidence="11 12" id="KW-0030">Aminoacyl-tRNA synthetase</keyword>
<dbReference type="Proteomes" id="UP000228859">
    <property type="component" value="Unassembled WGS sequence"/>
</dbReference>
<dbReference type="Gene3D" id="3.40.50.620">
    <property type="entry name" value="HUPs"/>
    <property type="match status" value="1"/>
</dbReference>
<sequence length="465" mass="52341">MTIYDSVQKTKLPFIPLQEGKVSLYVCGPTVYDDAHLGHAKSALVFDLLRRVLEAEGYDVLFARNITDIDDKIINKARELGISTSEIAERYTAAYTRDMEAIGVQKPTLEPKATESIDAMAEMIQRLLDKKHAYIIGNGDIYFDTQSDTNYLSLSNRQSSENVSRVERVSEKRNEADFALWKAVHDEGVAFDSPFGRGRPGWHLECSAMIERYVTPHVGDYAIDIHGGGADLLFPHHENEAAQTRCATDHELAKYWMHNGFVTIGGEKMSKSLGNSFFLKDALKAYDGEVLRFYLLSTHYRGDFNFNEEDLIASKKRLDKLYRLKKRLFGLTAETIETEFKKNLLEALGDDLNVSRAYALIDELITHANDALDTNPKDKTYRQTLLCALATVETVLGFGGQNPYEYFQFGLDDVAKAKINDLIEKRSEAKKAKDFATSDAIRDELSALGVSIMDTAAGTFWESRD</sequence>
<dbReference type="NCBIfam" id="TIGR00435">
    <property type="entry name" value="cysS"/>
    <property type="match status" value="1"/>
</dbReference>
<comment type="similarity">
    <text evidence="2 12">Belongs to the class-I aminoacyl-tRNA synthetase family.</text>
</comment>
<dbReference type="InterPro" id="IPR014729">
    <property type="entry name" value="Rossmann-like_a/b/a_fold"/>
</dbReference>
<keyword evidence="6 12" id="KW-0479">Metal-binding</keyword>
<dbReference type="GO" id="GO:0005829">
    <property type="term" value="C:cytosol"/>
    <property type="evidence" value="ECO:0007669"/>
    <property type="project" value="TreeGrafter"/>
</dbReference>
<dbReference type="PANTHER" id="PTHR10890">
    <property type="entry name" value="CYSTEINYL-TRNA SYNTHETASE"/>
    <property type="match status" value="1"/>
</dbReference>
<comment type="cofactor">
    <cofactor evidence="12">
        <name>Zn(2+)</name>
        <dbReference type="ChEBI" id="CHEBI:29105"/>
    </cofactor>
    <text evidence="12">Binds 1 zinc ion per subunit.</text>
</comment>
<dbReference type="Pfam" id="PF01406">
    <property type="entry name" value="tRNA-synt_1e"/>
    <property type="match status" value="1"/>
</dbReference>
<keyword evidence="9 12" id="KW-0067">ATP-binding</keyword>
<keyword evidence="8 12" id="KW-0862">Zinc</keyword>
<dbReference type="EMBL" id="DLUI01000125">
    <property type="protein sequence ID" value="DAB37872.1"/>
    <property type="molecule type" value="Genomic_DNA"/>
</dbReference>
<proteinExistence type="inferred from homology"/>
<dbReference type="InterPro" id="IPR015803">
    <property type="entry name" value="Cys-tRNA-ligase"/>
</dbReference>
<evidence type="ECO:0000313" key="14">
    <source>
        <dbReference type="EMBL" id="DAB37872.1"/>
    </source>
</evidence>
<comment type="subunit">
    <text evidence="3 12">Monomer.</text>
</comment>
<feature type="short sequence motif" description="'KMSKS' region" evidence="12">
    <location>
        <begin position="268"/>
        <end position="272"/>
    </location>
</feature>
<keyword evidence="10 12" id="KW-0648">Protein biosynthesis</keyword>
<dbReference type="PRINTS" id="PR00983">
    <property type="entry name" value="TRNASYNTHCYS"/>
</dbReference>
<feature type="domain" description="Cysteinyl-tRNA synthetase class Ia DALR" evidence="13">
    <location>
        <begin position="343"/>
        <end position="407"/>
    </location>
</feature>
<keyword evidence="5 12" id="KW-0436">Ligase</keyword>
<dbReference type="InterPro" id="IPR024909">
    <property type="entry name" value="Cys-tRNA/MSH_ligase"/>
</dbReference>
<dbReference type="GO" id="GO:0004817">
    <property type="term" value="F:cysteine-tRNA ligase activity"/>
    <property type="evidence" value="ECO:0007669"/>
    <property type="project" value="UniProtKB-UniRule"/>
</dbReference>
<comment type="caution">
    <text evidence="14">The sequence shown here is derived from an EMBL/GenBank/DDBJ whole genome shotgun (WGS) entry which is preliminary data.</text>
</comment>
<dbReference type="GO" id="GO:0008270">
    <property type="term" value="F:zinc ion binding"/>
    <property type="evidence" value="ECO:0007669"/>
    <property type="project" value="UniProtKB-UniRule"/>
</dbReference>
<evidence type="ECO:0000256" key="3">
    <source>
        <dbReference type="ARBA" id="ARBA00011245"/>
    </source>
</evidence>
<accession>A0A2D3W965</accession>
<evidence type="ECO:0000256" key="4">
    <source>
        <dbReference type="ARBA" id="ARBA00022490"/>
    </source>
</evidence>
<feature type="binding site" evidence="12">
    <location>
        <position position="27"/>
    </location>
    <ligand>
        <name>Zn(2+)</name>
        <dbReference type="ChEBI" id="CHEBI:29105"/>
    </ligand>
</feature>
<dbReference type="SMART" id="SM00840">
    <property type="entry name" value="DALR_2"/>
    <property type="match status" value="1"/>
</dbReference>
<feature type="short sequence motif" description="'HIGH' region" evidence="12">
    <location>
        <begin position="29"/>
        <end position="39"/>
    </location>
</feature>
<feature type="binding site" evidence="12">
    <location>
        <position position="236"/>
    </location>
    <ligand>
        <name>Zn(2+)</name>
        <dbReference type="ChEBI" id="CHEBI:29105"/>
    </ligand>
</feature>
<dbReference type="Gene3D" id="1.20.120.1910">
    <property type="entry name" value="Cysteine-tRNA ligase, C-terminal anti-codon recognition domain"/>
    <property type="match status" value="1"/>
</dbReference>
<dbReference type="PANTHER" id="PTHR10890:SF3">
    <property type="entry name" value="CYSTEINE--TRNA LIGASE, CYTOPLASMIC"/>
    <property type="match status" value="1"/>
</dbReference>
<feature type="binding site" evidence="12">
    <location>
        <position position="271"/>
    </location>
    <ligand>
        <name>ATP</name>
        <dbReference type="ChEBI" id="CHEBI:30616"/>
    </ligand>
</feature>
<dbReference type="SUPFAM" id="SSF47323">
    <property type="entry name" value="Anticodon-binding domain of a subclass of class I aminoacyl-tRNA synthetases"/>
    <property type="match status" value="1"/>
</dbReference>
<protein>
    <recommendedName>
        <fullName evidence="12">Cysteine--tRNA ligase</fullName>
        <ecNumber evidence="12">6.1.1.16</ecNumber>
    </recommendedName>
    <alternativeName>
        <fullName evidence="12">Cysteinyl-tRNA synthetase</fullName>
        <shortName evidence="12">CysRS</shortName>
    </alternativeName>
</protein>
<evidence type="ECO:0000259" key="13">
    <source>
        <dbReference type="SMART" id="SM00840"/>
    </source>
</evidence>
<evidence type="ECO:0000256" key="11">
    <source>
        <dbReference type="ARBA" id="ARBA00023146"/>
    </source>
</evidence>
<dbReference type="EC" id="6.1.1.16" evidence="12"/>
<evidence type="ECO:0000256" key="6">
    <source>
        <dbReference type="ARBA" id="ARBA00022723"/>
    </source>
</evidence>
<feature type="binding site" evidence="12">
    <location>
        <position position="240"/>
    </location>
    <ligand>
        <name>Zn(2+)</name>
        <dbReference type="ChEBI" id="CHEBI:29105"/>
    </ligand>
</feature>
<dbReference type="GO" id="GO:0006423">
    <property type="term" value="P:cysteinyl-tRNA aminoacylation"/>
    <property type="evidence" value="ECO:0007669"/>
    <property type="project" value="UniProtKB-UniRule"/>
</dbReference>
<evidence type="ECO:0000256" key="12">
    <source>
        <dbReference type="HAMAP-Rule" id="MF_00041"/>
    </source>
</evidence>
<evidence type="ECO:0000256" key="8">
    <source>
        <dbReference type="ARBA" id="ARBA00022833"/>
    </source>
</evidence>